<dbReference type="SMART" id="SM00422">
    <property type="entry name" value="HTH_MERR"/>
    <property type="match status" value="1"/>
</dbReference>
<sequence length="129" mass="15418">MKISKIAKLTGISARSVRYYEQKGLLTVPRHDNNYREFDDSIVELINTIQLYLGLGLTTDQIKDILYCKHFENSENGLHDKKDEYCEELLQIYETKRNEIIRQRLALEEAQIRLEKQINLMRENRDKWV</sequence>
<keyword evidence="3" id="KW-0804">Transcription</keyword>
<keyword evidence="4" id="KW-0175">Coiled coil</keyword>
<dbReference type="EMBL" id="JBHLVF010000010">
    <property type="protein sequence ID" value="MFC0390811.1"/>
    <property type="molecule type" value="Genomic_DNA"/>
</dbReference>
<gene>
    <name evidence="6" type="ORF">ACFFJ8_05445</name>
</gene>
<dbReference type="RefSeq" id="WP_204818495.1">
    <property type="nucleotide sequence ID" value="NZ_JANHOF010000004.1"/>
</dbReference>
<evidence type="ECO:0000256" key="1">
    <source>
        <dbReference type="ARBA" id="ARBA00023015"/>
    </source>
</evidence>
<keyword evidence="1" id="KW-0805">Transcription regulation</keyword>
<dbReference type="SUPFAM" id="SSF46955">
    <property type="entry name" value="Putative DNA-binding domain"/>
    <property type="match status" value="1"/>
</dbReference>
<accession>A0ABV6J4L8</accession>
<keyword evidence="7" id="KW-1185">Reference proteome</keyword>
<evidence type="ECO:0000256" key="4">
    <source>
        <dbReference type="SAM" id="Coils"/>
    </source>
</evidence>
<proteinExistence type="predicted"/>
<dbReference type="PROSITE" id="PS50937">
    <property type="entry name" value="HTH_MERR_2"/>
    <property type="match status" value="1"/>
</dbReference>
<dbReference type="Pfam" id="PF13411">
    <property type="entry name" value="MerR_1"/>
    <property type="match status" value="1"/>
</dbReference>
<evidence type="ECO:0000256" key="3">
    <source>
        <dbReference type="ARBA" id="ARBA00023163"/>
    </source>
</evidence>
<evidence type="ECO:0000259" key="5">
    <source>
        <dbReference type="PROSITE" id="PS50937"/>
    </source>
</evidence>
<keyword evidence="2" id="KW-0238">DNA-binding</keyword>
<feature type="domain" description="HTH merR-type" evidence="5">
    <location>
        <begin position="1"/>
        <end position="68"/>
    </location>
</feature>
<dbReference type="InterPro" id="IPR000551">
    <property type="entry name" value="MerR-type_HTH_dom"/>
</dbReference>
<dbReference type="PROSITE" id="PS00552">
    <property type="entry name" value="HTH_MERR_1"/>
    <property type="match status" value="1"/>
</dbReference>
<organism evidence="6 7">
    <name type="scientific">Paenibacillus mendelii</name>
    <dbReference type="NCBI Taxonomy" id="206163"/>
    <lineage>
        <taxon>Bacteria</taxon>
        <taxon>Bacillati</taxon>
        <taxon>Bacillota</taxon>
        <taxon>Bacilli</taxon>
        <taxon>Bacillales</taxon>
        <taxon>Paenibacillaceae</taxon>
        <taxon>Paenibacillus</taxon>
    </lineage>
</organism>
<evidence type="ECO:0000313" key="7">
    <source>
        <dbReference type="Proteomes" id="UP001589818"/>
    </source>
</evidence>
<evidence type="ECO:0000256" key="2">
    <source>
        <dbReference type="ARBA" id="ARBA00023125"/>
    </source>
</evidence>
<protein>
    <submittedName>
        <fullName evidence="6">MerR family transcriptional regulator</fullName>
    </submittedName>
</protein>
<dbReference type="PANTHER" id="PTHR30204:SF94">
    <property type="entry name" value="HEAVY METAL-DEPENDENT TRANSCRIPTIONAL REGULATOR HI_0293-RELATED"/>
    <property type="match status" value="1"/>
</dbReference>
<dbReference type="Gene3D" id="1.10.1660.10">
    <property type="match status" value="1"/>
</dbReference>
<name>A0ABV6J4L8_9BACL</name>
<dbReference type="PRINTS" id="PR00040">
    <property type="entry name" value="HTHMERR"/>
</dbReference>
<dbReference type="InterPro" id="IPR009061">
    <property type="entry name" value="DNA-bd_dom_put_sf"/>
</dbReference>
<comment type="caution">
    <text evidence="6">The sequence shown here is derived from an EMBL/GenBank/DDBJ whole genome shotgun (WGS) entry which is preliminary data.</text>
</comment>
<dbReference type="Proteomes" id="UP001589818">
    <property type="component" value="Unassembled WGS sequence"/>
</dbReference>
<dbReference type="PANTHER" id="PTHR30204">
    <property type="entry name" value="REDOX-CYCLING DRUG-SENSING TRANSCRIPTIONAL ACTIVATOR SOXR"/>
    <property type="match status" value="1"/>
</dbReference>
<feature type="coiled-coil region" evidence="4">
    <location>
        <begin position="90"/>
        <end position="127"/>
    </location>
</feature>
<dbReference type="InterPro" id="IPR047057">
    <property type="entry name" value="MerR_fam"/>
</dbReference>
<reference evidence="6 7" key="1">
    <citation type="submission" date="2024-09" db="EMBL/GenBank/DDBJ databases">
        <authorList>
            <person name="Sun Q."/>
            <person name="Mori K."/>
        </authorList>
    </citation>
    <scope>NUCLEOTIDE SEQUENCE [LARGE SCALE GENOMIC DNA]</scope>
    <source>
        <strain evidence="6 7">CCM 4839</strain>
    </source>
</reference>
<evidence type="ECO:0000313" key="6">
    <source>
        <dbReference type="EMBL" id="MFC0390811.1"/>
    </source>
</evidence>